<sequence>MDDYEFEHFIGDLWEEMGWNCKISTASNDKGIDVRARKTEPYEQKALIQAKRYGEGNKVGSPDSQKYLSFKHQ</sequence>
<organism evidence="3 4">
    <name type="scientific">Natronococcus pandeyae</name>
    <dbReference type="NCBI Taxonomy" id="2055836"/>
    <lineage>
        <taxon>Archaea</taxon>
        <taxon>Methanobacteriati</taxon>
        <taxon>Methanobacteriota</taxon>
        <taxon>Stenosarchaea group</taxon>
        <taxon>Halobacteria</taxon>
        <taxon>Halobacteriales</taxon>
        <taxon>Natrialbaceae</taxon>
        <taxon>Natronococcus</taxon>
    </lineage>
</organism>
<dbReference type="Proteomes" id="UP000766904">
    <property type="component" value="Unassembled WGS sequence"/>
</dbReference>
<dbReference type="GO" id="GO:0009307">
    <property type="term" value="P:DNA restriction-modification system"/>
    <property type="evidence" value="ECO:0007669"/>
    <property type="project" value="InterPro"/>
</dbReference>
<evidence type="ECO:0000313" key="4">
    <source>
        <dbReference type="Proteomes" id="UP000766904"/>
    </source>
</evidence>
<evidence type="ECO:0000256" key="1">
    <source>
        <dbReference type="SAM" id="MobiDB-lite"/>
    </source>
</evidence>
<comment type="caution">
    <text evidence="3">The sequence shown here is derived from an EMBL/GenBank/DDBJ whole genome shotgun (WGS) entry which is preliminary data.</text>
</comment>
<dbReference type="RefSeq" id="WP_148859386.1">
    <property type="nucleotide sequence ID" value="NZ_PHNJ01000011.1"/>
</dbReference>
<feature type="domain" description="Restriction endonuclease type IV Mrr" evidence="2">
    <location>
        <begin position="1"/>
        <end position="65"/>
    </location>
</feature>
<dbReference type="Gene3D" id="3.40.1350.10">
    <property type="match status" value="1"/>
</dbReference>
<reference evidence="3" key="1">
    <citation type="submission" date="2017-11" db="EMBL/GenBank/DDBJ databases">
        <authorList>
            <person name="Kajale S.C."/>
            <person name="Sharma A."/>
        </authorList>
    </citation>
    <scope>NUCLEOTIDE SEQUENCE</scope>
    <source>
        <strain evidence="3">LS1_42</strain>
    </source>
</reference>
<feature type="region of interest" description="Disordered" evidence="1">
    <location>
        <begin position="53"/>
        <end position="73"/>
    </location>
</feature>
<dbReference type="GO" id="GO:0004519">
    <property type="term" value="F:endonuclease activity"/>
    <property type="evidence" value="ECO:0007669"/>
    <property type="project" value="InterPro"/>
</dbReference>
<accession>A0A8J8TR64</accession>
<dbReference type="GO" id="GO:0003677">
    <property type="term" value="F:DNA binding"/>
    <property type="evidence" value="ECO:0007669"/>
    <property type="project" value="InterPro"/>
</dbReference>
<protein>
    <recommendedName>
        <fullName evidence="2">Restriction endonuclease type IV Mrr domain-containing protein</fullName>
    </recommendedName>
</protein>
<evidence type="ECO:0000259" key="2">
    <source>
        <dbReference type="Pfam" id="PF04471"/>
    </source>
</evidence>
<dbReference type="InterPro" id="IPR007560">
    <property type="entry name" value="Restrct_endonuc_IV_Mrr"/>
</dbReference>
<evidence type="ECO:0000313" key="3">
    <source>
        <dbReference type="EMBL" id="TYL37237.1"/>
    </source>
</evidence>
<proteinExistence type="predicted"/>
<dbReference type="OrthoDB" id="185336at2157"/>
<dbReference type="Pfam" id="PF04471">
    <property type="entry name" value="Mrr_cat"/>
    <property type="match status" value="1"/>
</dbReference>
<dbReference type="InterPro" id="IPR011335">
    <property type="entry name" value="Restrct_endonuc-II-like"/>
</dbReference>
<dbReference type="EMBL" id="PHNJ01000011">
    <property type="protein sequence ID" value="TYL37237.1"/>
    <property type="molecule type" value="Genomic_DNA"/>
</dbReference>
<dbReference type="InterPro" id="IPR011856">
    <property type="entry name" value="tRNA_endonuc-like_dom_sf"/>
</dbReference>
<gene>
    <name evidence="3" type="ORF">CV102_18150</name>
</gene>
<name>A0A8J8TR64_9EURY</name>
<dbReference type="AlphaFoldDB" id="A0A8J8TR64"/>
<dbReference type="SUPFAM" id="SSF52980">
    <property type="entry name" value="Restriction endonuclease-like"/>
    <property type="match status" value="1"/>
</dbReference>
<keyword evidence="4" id="KW-1185">Reference proteome</keyword>